<protein>
    <recommendedName>
        <fullName evidence="2">DUF8180 domain-containing protein</fullName>
    </recommendedName>
</protein>
<reference evidence="3 4" key="1">
    <citation type="submission" date="2021-02" db="EMBL/GenBank/DDBJ databases">
        <title>Complete genome of Desulfoluna sp. strain ASN36.</title>
        <authorList>
            <person name="Takahashi A."/>
            <person name="Kojima H."/>
            <person name="Fukui M."/>
        </authorList>
    </citation>
    <scope>NUCLEOTIDE SEQUENCE [LARGE SCALE GENOMIC DNA]</scope>
    <source>
        <strain evidence="3 4">ASN36</strain>
    </source>
</reference>
<evidence type="ECO:0000259" key="2">
    <source>
        <dbReference type="Pfam" id="PF26551"/>
    </source>
</evidence>
<organism evidence="3 4">
    <name type="scientific">Desulfoluna limicola</name>
    <dbReference type="NCBI Taxonomy" id="2810562"/>
    <lineage>
        <taxon>Bacteria</taxon>
        <taxon>Pseudomonadati</taxon>
        <taxon>Thermodesulfobacteriota</taxon>
        <taxon>Desulfobacteria</taxon>
        <taxon>Desulfobacterales</taxon>
        <taxon>Desulfolunaceae</taxon>
        <taxon>Desulfoluna</taxon>
    </lineage>
</organism>
<keyword evidence="4" id="KW-1185">Reference proteome</keyword>
<evidence type="ECO:0000313" key="4">
    <source>
        <dbReference type="Proteomes" id="UP001320148"/>
    </source>
</evidence>
<gene>
    <name evidence="3" type="ORF">DSLASN_34260</name>
</gene>
<dbReference type="RefSeq" id="WP_236889199.1">
    <property type="nucleotide sequence ID" value="NZ_AP024488.1"/>
</dbReference>
<evidence type="ECO:0000313" key="3">
    <source>
        <dbReference type="EMBL" id="BCS97794.1"/>
    </source>
</evidence>
<evidence type="ECO:0000256" key="1">
    <source>
        <dbReference type="SAM" id="MobiDB-lite"/>
    </source>
</evidence>
<proteinExistence type="predicted"/>
<dbReference type="EMBL" id="AP024488">
    <property type="protein sequence ID" value="BCS97794.1"/>
    <property type="molecule type" value="Genomic_DNA"/>
</dbReference>
<accession>A0ABM7PK61</accession>
<name>A0ABM7PK61_9BACT</name>
<dbReference type="Pfam" id="PF26551">
    <property type="entry name" value="DUF8180"/>
    <property type="match status" value="1"/>
</dbReference>
<dbReference type="Proteomes" id="UP001320148">
    <property type="component" value="Chromosome"/>
</dbReference>
<feature type="region of interest" description="Disordered" evidence="1">
    <location>
        <begin position="1"/>
        <end position="24"/>
    </location>
</feature>
<dbReference type="InterPro" id="IPR058493">
    <property type="entry name" value="DUF8180"/>
</dbReference>
<sequence>MSHHDHGHHHHHHHDHETTPMSLKEQLETLIAHWVDHNEAHKGTYLSWADKAREGGFTEAADLIEEIAGMTDAVTAKLKETAEKVHTAP</sequence>
<feature type="domain" description="DUF8180" evidence="2">
    <location>
        <begin position="27"/>
        <end position="84"/>
    </location>
</feature>
<feature type="compositionally biased region" description="Basic residues" evidence="1">
    <location>
        <begin position="1"/>
        <end position="14"/>
    </location>
</feature>